<accession>A0A8S4QDG3</accession>
<evidence type="ECO:0000256" key="2">
    <source>
        <dbReference type="SAM" id="Coils"/>
    </source>
</evidence>
<evidence type="ECO:0000313" key="4">
    <source>
        <dbReference type="EMBL" id="CAH2207727.1"/>
    </source>
</evidence>
<comment type="caution">
    <text evidence="4">The sequence shown here is derived from an EMBL/GenBank/DDBJ whole genome shotgun (WGS) entry which is preliminary data.</text>
</comment>
<sequence length="120" mass="13217">LEKAKQALEAENADLATELKSASAAKAEGERRRKQAEAQLQEITAKLQDVERSRSELADKCIRLQSEAEQALQQLEQAELKASAAAKQAATAGSQHNELQVNALTGYDDTCRYSLYHEPF</sequence>
<keyword evidence="1 2" id="KW-0175">Coiled coil</keyword>
<reference evidence="4" key="1">
    <citation type="submission" date="2022-03" db="EMBL/GenBank/DDBJ databases">
        <authorList>
            <person name="Lindestad O."/>
        </authorList>
    </citation>
    <scope>NUCLEOTIDE SEQUENCE</scope>
</reference>
<gene>
    <name evidence="4" type="primary">jg14688</name>
    <name evidence="4" type="ORF">PAEG_LOCUS347</name>
</gene>
<feature type="non-terminal residue" evidence="4">
    <location>
        <position position="120"/>
    </location>
</feature>
<keyword evidence="5" id="KW-1185">Reference proteome</keyword>
<organism evidence="4 5">
    <name type="scientific">Pararge aegeria aegeria</name>
    <dbReference type="NCBI Taxonomy" id="348720"/>
    <lineage>
        <taxon>Eukaryota</taxon>
        <taxon>Metazoa</taxon>
        <taxon>Ecdysozoa</taxon>
        <taxon>Arthropoda</taxon>
        <taxon>Hexapoda</taxon>
        <taxon>Insecta</taxon>
        <taxon>Pterygota</taxon>
        <taxon>Neoptera</taxon>
        <taxon>Endopterygota</taxon>
        <taxon>Lepidoptera</taxon>
        <taxon>Glossata</taxon>
        <taxon>Ditrysia</taxon>
        <taxon>Papilionoidea</taxon>
        <taxon>Nymphalidae</taxon>
        <taxon>Satyrinae</taxon>
        <taxon>Satyrini</taxon>
        <taxon>Parargina</taxon>
        <taxon>Pararge</taxon>
    </lineage>
</organism>
<evidence type="ECO:0000313" key="5">
    <source>
        <dbReference type="Proteomes" id="UP000838756"/>
    </source>
</evidence>
<dbReference type="GO" id="GO:0016459">
    <property type="term" value="C:myosin complex"/>
    <property type="evidence" value="ECO:0007669"/>
    <property type="project" value="InterPro"/>
</dbReference>
<dbReference type="EMBL" id="CAKXAJ010001111">
    <property type="protein sequence ID" value="CAH2207727.1"/>
    <property type="molecule type" value="Genomic_DNA"/>
</dbReference>
<dbReference type="SUPFAM" id="SSF90257">
    <property type="entry name" value="Myosin rod fragments"/>
    <property type="match status" value="1"/>
</dbReference>
<dbReference type="InterPro" id="IPR002928">
    <property type="entry name" value="Myosin_tail"/>
</dbReference>
<dbReference type="AlphaFoldDB" id="A0A8S4QDG3"/>
<feature type="coiled-coil region" evidence="2">
    <location>
        <begin position="1"/>
        <end position="88"/>
    </location>
</feature>
<dbReference type="Proteomes" id="UP000838756">
    <property type="component" value="Unassembled WGS sequence"/>
</dbReference>
<protein>
    <submittedName>
        <fullName evidence="4">Jg14688 protein</fullName>
    </submittedName>
</protein>
<evidence type="ECO:0000259" key="3">
    <source>
        <dbReference type="Pfam" id="PF01576"/>
    </source>
</evidence>
<dbReference type="Pfam" id="PF01576">
    <property type="entry name" value="Myosin_tail_1"/>
    <property type="match status" value="1"/>
</dbReference>
<dbReference type="OrthoDB" id="9809093at2759"/>
<name>A0A8S4QDG3_9NEOP</name>
<proteinExistence type="predicted"/>
<evidence type="ECO:0000256" key="1">
    <source>
        <dbReference type="ARBA" id="ARBA00023054"/>
    </source>
</evidence>
<feature type="domain" description="Myosin tail" evidence="3">
    <location>
        <begin position="1"/>
        <end position="100"/>
    </location>
</feature>